<feature type="domain" description="TonB-dependent receptor-like beta-barrel" evidence="16">
    <location>
        <begin position="313"/>
        <end position="830"/>
    </location>
</feature>
<accession>A0A6G6Y7T5</accession>
<organism evidence="18 19">
    <name type="scientific">Stakelama tenebrarum</name>
    <dbReference type="NCBI Taxonomy" id="2711215"/>
    <lineage>
        <taxon>Bacteria</taxon>
        <taxon>Pseudomonadati</taxon>
        <taxon>Pseudomonadota</taxon>
        <taxon>Alphaproteobacteria</taxon>
        <taxon>Sphingomonadales</taxon>
        <taxon>Sphingomonadaceae</taxon>
        <taxon>Stakelama</taxon>
    </lineage>
</organism>
<comment type="similarity">
    <text evidence="12 14">Belongs to the TonB-dependent receptor family.</text>
</comment>
<feature type="chain" id="PRO_5026077945" evidence="15">
    <location>
        <begin position="23"/>
        <end position="867"/>
    </location>
</feature>
<evidence type="ECO:0000256" key="9">
    <source>
        <dbReference type="ARBA" id="ARBA00023077"/>
    </source>
</evidence>
<dbReference type="PANTHER" id="PTHR32552">
    <property type="entry name" value="FERRICHROME IRON RECEPTOR-RELATED"/>
    <property type="match status" value="1"/>
</dbReference>
<keyword evidence="7" id="KW-0408">Iron</keyword>
<protein>
    <submittedName>
        <fullName evidence="18">TonB-dependent receptor</fullName>
    </submittedName>
</protein>
<keyword evidence="9 14" id="KW-0798">TonB box</keyword>
<evidence type="ECO:0000256" key="12">
    <source>
        <dbReference type="PROSITE-ProRule" id="PRU01360"/>
    </source>
</evidence>
<dbReference type="PROSITE" id="PS01156">
    <property type="entry name" value="TONB_DEPENDENT_REC_2"/>
    <property type="match status" value="1"/>
</dbReference>
<evidence type="ECO:0000259" key="17">
    <source>
        <dbReference type="Pfam" id="PF07715"/>
    </source>
</evidence>
<evidence type="ECO:0000313" key="19">
    <source>
        <dbReference type="Proteomes" id="UP000501568"/>
    </source>
</evidence>
<dbReference type="Pfam" id="PF00593">
    <property type="entry name" value="TonB_dep_Rec_b-barrel"/>
    <property type="match status" value="1"/>
</dbReference>
<dbReference type="InterPro" id="IPR039426">
    <property type="entry name" value="TonB-dep_rcpt-like"/>
</dbReference>
<keyword evidence="10 12" id="KW-0472">Membrane</keyword>
<dbReference type="Proteomes" id="UP000501568">
    <property type="component" value="Chromosome"/>
</dbReference>
<keyword evidence="4" id="KW-0410">Iron transport</keyword>
<keyword evidence="18" id="KW-0675">Receptor</keyword>
<dbReference type="Pfam" id="PF07715">
    <property type="entry name" value="Plug"/>
    <property type="match status" value="1"/>
</dbReference>
<keyword evidence="5 12" id="KW-0812">Transmembrane</keyword>
<evidence type="ECO:0000256" key="5">
    <source>
        <dbReference type="ARBA" id="ARBA00022692"/>
    </source>
</evidence>
<proteinExistence type="inferred from homology"/>
<evidence type="ECO:0000256" key="6">
    <source>
        <dbReference type="ARBA" id="ARBA00022729"/>
    </source>
</evidence>
<dbReference type="InterPro" id="IPR036942">
    <property type="entry name" value="Beta-barrel_TonB_sf"/>
</dbReference>
<evidence type="ECO:0000256" key="13">
    <source>
        <dbReference type="PROSITE-ProRule" id="PRU10144"/>
    </source>
</evidence>
<sequence length="867" mass="92512">MRVIAWLGAAAVSLVATMPAWAQDRNVESRGDIIVVSVTGRATPLEDLPAAVTVLVPLETERAGIVDVRGLERLVPSFQGTSGQSDAVGTFLSIRGITTASDNPGFEPAVGVYIDGVLRSRAGAALGDLPQLEHIELLRGPQGTLFGRNTTAGAISVFTVPPEFDWGGYGEVRFGNYNLFAAQTGLTGPVSDSVALRIDAGRRRRDGYVTDPNADRAFNDVDRWSLRGQALVESGAFRLRLIGDYSESDEQCCGVAIVSRGDFADAIDAIAAGQGLVDVYDGPASDRVQPASPARGYGERVRDGGVSSQVDWDLGDASLTTITAWRDWRVLRDQDVDYSGADRAYREDYRVRLRDFTQEVRLNGKAWDGRLDWLVGGFFLDQRLRHRDTIRLGADADAFVDAALGGQLAAPPPDGIGVPAQFYGSYPVPSLDQVGAALQGIAPLPSGSVPLFGQLLWLQSPALQAAAPPGSALFAYLNSPLAGSAEGQGNSGNRYHVDTRAFALFTHNIIALNDSVSLTLGMRWNRETKRLDARVLNDTAGCDFFTGADPRAAIYRDAIRAADPGLFEGLFLLACNPAVNSEFNGAYSDRRGESRLSGTARLAWRADPGLLLYAAYSRGTKSGGYNLDQSGFDSVVLGGDGAQARDLAFDSEHVDAWEVGAKVAPAPGVTINLAGYVMDIADAQDVVFTGRNFSVLNVAGKTAKGIEAEAMLRPARALSLRLGYAWMDSRYDGDNDFAGTPLAGMAGERVLNQPAHVATVAADWQPELGGGLHGLFHIDARYQSAVEIDGYDRLAGRGVVRNPGYALVNARIGIGGVDGTWQAALFVENLTDQYYHVTGLSVPEQPGAYAGFPGPPRFWGVTLRAGF</sequence>
<dbReference type="GO" id="GO:0006826">
    <property type="term" value="P:iron ion transport"/>
    <property type="evidence" value="ECO:0007669"/>
    <property type="project" value="UniProtKB-KW"/>
</dbReference>
<evidence type="ECO:0000256" key="10">
    <source>
        <dbReference type="ARBA" id="ARBA00023136"/>
    </source>
</evidence>
<evidence type="ECO:0000256" key="15">
    <source>
        <dbReference type="SAM" id="SignalP"/>
    </source>
</evidence>
<dbReference type="Gene3D" id="2.40.170.20">
    <property type="entry name" value="TonB-dependent receptor, beta-barrel domain"/>
    <property type="match status" value="2"/>
</dbReference>
<evidence type="ECO:0000256" key="14">
    <source>
        <dbReference type="RuleBase" id="RU003357"/>
    </source>
</evidence>
<feature type="signal peptide" evidence="15">
    <location>
        <begin position="1"/>
        <end position="22"/>
    </location>
</feature>
<reference evidence="18 19" key="1">
    <citation type="submission" date="2020-02" db="EMBL/GenBank/DDBJ databases">
        <authorList>
            <person name="Zheng R.K."/>
            <person name="Sun C.M."/>
        </authorList>
    </citation>
    <scope>NUCLEOTIDE SEQUENCE [LARGE SCALE GENOMIC DNA]</scope>
    <source>
        <strain evidence="19">zrk23</strain>
    </source>
</reference>
<gene>
    <name evidence="18" type="ORF">G5C33_15210</name>
</gene>
<comment type="subcellular location">
    <subcellularLocation>
        <location evidence="1 12">Cell outer membrane</location>
        <topology evidence="1 12">Multi-pass membrane protein</topology>
    </subcellularLocation>
</comment>
<dbReference type="GO" id="GO:0009279">
    <property type="term" value="C:cell outer membrane"/>
    <property type="evidence" value="ECO:0007669"/>
    <property type="project" value="UniProtKB-SubCell"/>
</dbReference>
<keyword evidence="2 12" id="KW-0813">Transport</keyword>
<evidence type="ECO:0000256" key="1">
    <source>
        <dbReference type="ARBA" id="ARBA00004571"/>
    </source>
</evidence>
<keyword evidence="19" id="KW-1185">Reference proteome</keyword>
<evidence type="ECO:0000313" key="18">
    <source>
        <dbReference type="EMBL" id="QIG81004.1"/>
    </source>
</evidence>
<name>A0A6G6Y7T5_9SPHN</name>
<evidence type="ECO:0000256" key="8">
    <source>
        <dbReference type="ARBA" id="ARBA00023065"/>
    </source>
</evidence>
<keyword evidence="11 12" id="KW-0998">Cell outer membrane</keyword>
<dbReference type="KEGG" id="spzr:G5C33_15210"/>
<feature type="domain" description="TonB-dependent receptor plug" evidence="17">
    <location>
        <begin position="45"/>
        <end position="154"/>
    </location>
</feature>
<keyword evidence="3 12" id="KW-1134">Transmembrane beta strand</keyword>
<evidence type="ECO:0000259" key="16">
    <source>
        <dbReference type="Pfam" id="PF00593"/>
    </source>
</evidence>
<evidence type="ECO:0000256" key="2">
    <source>
        <dbReference type="ARBA" id="ARBA00022448"/>
    </source>
</evidence>
<dbReference type="AlphaFoldDB" id="A0A6G6Y7T5"/>
<keyword evidence="8" id="KW-0406">Ion transport</keyword>
<feature type="short sequence motif" description="TonB C-terminal box" evidence="13">
    <location>
        <begin position="850"/>
        <end position="867"/>
    </location>
</feature>
<evidence type="ECO:0000256" key="3">
    <source>
        <dbReference type="ARBA" id="ARBA00022452"/>
    </source>
</evidence>
<dbReference type="InterPro" id="IPR000531">
    <property type="entry name" value="Beta-barrel_TonB"/>
</dbReference>
<evidence type="ECO:0000256" key="11">
    <source>
        <dbReference type="ARBA" id="ARBA00023237"/>
    </source>
</evidence>
<dbReference type="InterPro" id="IPR012910">
    <property type="entry name" value="Plug_dom"/>
</dbReference>
<keyword evidence="6 15" id="KW-0732">Signal</keyword>
<evidence type="ECO:0000256" key="7">
    <source>
        <dbReference type="ARBA" id="ARBA00023004"/>
    </source>
</evidence>
<dbReference type="PANTHER" id="PTHR32552:SF81">
    <property type="entry name" value="TONB-DEPENDENT OUTER MEMBRANE RECEPTOR"/>
    <property type="match status" value="1"/>
</dbReference>
<dbReference type="EMBL" id="CP049109">
    <property type="protein sequence ID" value="QIG81004.1"/>
    <property type="molecule type" value="Genomic_DNA"/>
</dbReference>
<evidence type="ECO:0000256" key="4">
    <source>
        <dbReference type="ARBA" id="ARBA00022496"/>
    </source>
</evidence>
<dbReference type="SUPFAM" id="SSF56935">
    <property type="entry name" value="Porins"/>
    <property type="match status" value="1"/>
</dbReference>
<dbReference type="InterPro" id="IPR010917">
    <property type="entry name" value="TonB_rcpt_CS"/>
</dbReference>
<dbReference type="PROSITE" id="PS52016">
    <property type="entry name" value="TONB_DEPENDENT_REC_3"/>
    <property type="match status" value="1"/>
</dbReference>